<name>A0ABS6H7N9_9PROT</name>
<dbReference type="InterPro" id="IPR052729">
    <property type="entry name" value="Acyl/Acetyltrans_Enzymes"/>
</dbReference>
<feature type="domain" description="N-acetyltransferase" evidence="1">
    <location>
        <begin position="2"/>
        <end position="134"/>
    </location>
</feature>
<dbReference type="PANTHER" id="PTHR47237:SF2">
    <property type="entry name" value="BLL4206 PROTEIN"/>
    <property type="match status" value="1"/>
</dbReference>
<dbReference type="Pfam" id="PF18014">
    <property type="entry name" value="Acetyltransf_18"/>
    <property type="match status" value="1"/>
</dbReference>
<dbReference type="InterPro" id="IPR041496">
    <property type="entry name" value="YitH/HolE_GNAT"/>
</dbReference>
<evidence type="ECO:0000259" key="1">
    <source>
        <dbReference type="PROSITE" id="PS51186"/>
    </source>
</evidence>
<gene>
    <name evidence="2" type="ORF">JJQ90_13435</name>
</gene>
<dbReference type="EMBL" id="JAERQM010000003">
    <property type="protein sequence ID" value="MBU8544717.1"/>
    <property type="molecule type" value="Genomic_DNA"/>
</dbReference>
<evidence type="ECO:0000313" key="2">
    <source>
        <dbReference type="EMBL" id="MBU8544717.1"/>
    </source>
</evidence>
<dbReference type="Proteomes" id="UP000689967">
    <property type="component" value="Unassembled WGS sequence"/>
</dbReference>
<organism evidence="2 3">
    <name type="scientific">Falsiroseomonas oleicola</name>
    <dbReference type="NCBI Taxonomy" id="2801474"/>
    <lineage>
        <taxon>Bacteria</taxon>
        <taxon>Pseudomonadati</taxon>
        <taxon>Pseudomonadota</taxon>
        <taxon>Alphaproteobacteria</taxon>
        <taxon>Acetobacterales</taxon>
        <taxon>Roseomonadaceae</taxon>
        <taxon>Falsiroseomonas</taxon>
    </lineage>
</organism>
<comment type="caution">
    <text evidence="2">The sequence shown here is derived from an EMBL/GenBank/DDBJ whole genome shotgun (WGS) entry which is preliminary data.</text>
</comment>
<dbReference type="InterPro" id="IPR000182">
    <property type="entry name" value="GNAT_dom"/>
</dbReference>
<evidence type="ECO:0000313" key="3">
    <source>
        <dbReference type="Proteomes" id="UP000689967"/>
    </source>
</evidence>
<dbReference type="CDD" id="cd04301">
    <property type="entry name" value="NAT_SF"/>
    <property type="match status" value="1"/>
</dbReference>
<proteinExistence type="predicted"/>
<dbReference type="PROSITE" id="PS51186">
    <property type="entry name" value="GNAT"/>
    <property type="match status" value="1"/>
</dbReference>
<dbReference type="PANTHER" id="PTHR47237">
    <property type="entry name" value="SLL0310 PROTEIN"/>
    <property type="match status" value="1"/>
</dbReference>
<dbReference type="RefSeq" id="WP_216876151.1">
    <property type="nucleotide sequence ID" value="NZ_JAERQM010000003.1"/>
</dbReference>
<dbReference type="Pfam" id="PF00583">
    <property type="entry name" value="Acetyltransf_1"/>
    <property type="match status" value="1"/>
</dbReference>
<keyword evidence="3" id="KW-1185">Reference proteome</keyword>
<sequence length="273" mass="28693">MFDVRAAIEDDLPRATALSARVGWNQVAADWAFFLHQGQVRVVEDGAEEALAASAALLPYGPRLAWISMVLVRPDQRRRGLASALLRWAMDARGPQMALALDATPAGRAVYGPLGFDDFFPFARWTVPSPLPRPAGIEVRPMVEADWPAILAQDLAAFGAPRGALLRDFAARCPNAALVAPGGFVLARDGLRGPQIGPLVAEDAATALALLAAARDALGVPAVADLPDAAGDLTALLAQHGGAAQRPFTRMVFGTPPPGQPEKNFVLAGPEFG</sequence>
<accession>A0ABS6H7N9</accession>
<protein>
    <submittedName>
        <fullName evidence="2">GNAT family N-acetyltransferase</fullName>
    </submittedName>
</protein>
<reference evidence="2 3" key="1">
    <citation type="submission" date="2021-01" db="EMBL/GenBank/DDBJ databases">
        <title>Roseomonas sp. nov, a bacterium isolated from an oil production mixture in Yumen Oilfield.</title>
        <authorList>
            <person name="Wu D."/>
        </authorList>
    </citation>
    <scope>NUCLEOTIDE SEQUENCE [LARGE SCALE GENOMIC DNA]</scope>
    <source>
        <strain evidence="2 3">ROY-5-3</strain>
    </source>
</reference>